<evidence type="ECO:0000313" key="2">
    <source>
        <dbReference type="EMBL" id="MVT44360.1"/>
    </source>
</evidence>
<feature type="domain" description="IPT/TIG" evidence="1">
    <location>
        <begin position="462"/>
        <end position="539"/>
    </location>
</feature>
<evidence type="ECO:0000313" key="3">
    <source>
        <dbReference type="Proteomes" id="UP000468388"/>
    </source>
</evidence>
<dbReference type="InterPro" id="IPR002909">
    <property type="entry name" value="IPT_dom"/>
</dbReference>
<dbReference type="OrthoDB" id="1110382at2"/>
<dbReference type="CDD" id="cd00603">
    <property type="entry name" value="IPT_PCSR"/>
    <property type="match status" value="1"/>
</dbReference>
<dbReference type="RefSeq" id="WP_157303158.1">
    <property type="nucleotide sequence ID" value="NZ_BAAAZB010000036.1"/>
</dbReference>
<dbReference type="AlphaFoldDB" id="A0A6N8JGL2"/>
<dbReference type="Gene3D" id="2.60.40.10">
    <property type="entry name" value="Immunoglobulins"/>
    <property type="match status" value="10"/>
</dbReference>
<dbReference type="Pfam" id="PF18962">
    <property type="entry name" value="Por_Secre_tail"/>
    <property type="match status" value="1"/>
</dbReference>
<dbReference type="SMART" id="SM00429">
    <property type="entry name" value="IPT"/>
    <property type="match status" value="5"/>
</dbReference>
<comment type="caution">
    <text evidence="2">The sequence shown here is derived from an EMBL/GenBank/DDBJ whole genome shotgun (WGS) entry which is preliminary data.</text>
</comment>
<evidence type="ECO:0000259" key="1">
    <source>
        <dbReference type="SMART" id="SM00429"/>
    </source>
</evidence>
<gene>
    <name evidence="2" type="ORF">GO495_27450</name>
</gene>
<proteinExistence type="predicted"/>
<dbReference type="SUPFAM" id="SSF81296">
    <property type="entry name" value="E set domains"/>
    <property type="match status" value="10"/>
</dbReference>
<reference evidence="2 3" key="1">
    <citation type="submission" date="2019-12" db="EMBL/GenBank/DDBJ databases">
        <title>The draft genomic sequence of strain Chitinophaga oryziterrae JCM 16595.</title>
        <authorList>
            <person name="Zhang X."/>
        </authorList>
    </citation>
    <scope>NUCLEOTIDE SEQUENCE [LARGE SCALE GENOMIC DNA]</scope>
    <source>
        <strain evidence="2 3">JCM 16595</strain>
    </source>
</reference>
<dbReference type="Proteomes" id="UP000468388">
    <property type="component" value="Unassembled WGS sequence"/>
</dbReference>
<dbReference type="InterPro" id="IPR014756">
    <property type="entry name" value="Ig_E-set"/>
</dbReference>
<keyword evidence="3" id="KW-1185">Reference proteome</keyword>
<organism evidence="2 3">
    <name type="scientific">Chitinophaga oryziterrae</name>
    <dbReference type="NCBI Taxonomy" id="1031224"/>
    <lineage>
        <taxon>Bacteria</taxon>
        <taxon>Pseudomonadati</taxon>
        <taxon>Bacteroidota</taxon>
        <taxon>Chitinophagia</taxon>
        <taxon>Chitinophagales</taxon>
        <taxon>Chitinophagaceae</taxon>
        <taxon>Chitinophaga</taxon>
    </lineage>
</organism>
<feature type="domain" description="IPT/TIG" evidence="1">
    <location>
        <begin position="383"/>
        <end position="460"/>
    </location>
</feature>
<dbReference type="InterPro" id="IPR026444">
    <property type="entry name" value="Secre_tail"/>
</dbReference>
<dbReference type="Pfam" id="PF01833">
    <property type="entry name" value="TIG"/>
    <property type="match status" value="9"/>
</dbReference>
<protein>
    <submittedName>
        <fullName evidence="2">T9SS type A sorting domain-containing protein</fullName>
    </submittedName>
</protein>
<dbReference type="CDD" id="cd00102">
    <property type="entry name" value="IPT"/>
    <property type="match status" value="2"/>
</dbReference>
<name>A0A6N8JGL2_9BACT</name>
<accession>A0A6N8JGL2</accession>
<dbReference type="NCBIfam" id="TIGR04183">
    <property type="entry name" value="Por_Secre_tail"/>
    <property type="match status" value="1"/>
</dbReference>
<feature type="domain" description="IPT/TIG" evidence="1">
    <location>
        <begin position="545"/>
        <end position="624"/>
    </location>
</feature>
<dbReference type="InterPro" id="IPR013783">
    <property type="entry name" value="Ig-like_fold"/>
</dbReference>
<feature type="domain" description="IPT/TIG" evidence="1">
    <location>
        <begin position="128"/>
        <end position="206"/>
    </location>
</feature>
<sequence>MKYFYPSGVKFLFITFLFSLFIVNQSVGNKSPVSVSFDSLGVGPTPQIDSSLIGTTYMFSVGTSIDIFGRHLSGTTAVMFGCEPAASFTVINDTLINATMGEGCTGRLTVITPDGTAYGRNLIYFFPPPVVYSFSPDSGKRDSIITIKGIQFTKATGVTFGDSAAASFTIVNDSVITAKLGAGSSGSVRVTEVNGRGDGMAGFQYIYPTPPPPPGPELTDFYPKAASGGQAIMIKGHNLSGLKNVVIGNLNATDLRIISDSLISARVLPGSTGSLIIVQTLNGADTLNGFTYLDKPVSPVITDFFPKSAGQGDTVQIRGQNFYSISIVSFGNIPAAQYVVTSDTTLFAILYNGNTGNVTLKGLLGEVSYLPGFNFETTSTLPAPEIYDFYPKEGAPEVRVTIIGRHFTGVNSVSFGSWSANYFTIESDSVITAVIDHGGTGSVSVYAQVGFASKEGFTYTPEPTISDFLPRSAGKGDTVYITGHNFSHTSGVSFGGILASFTITSDTSIVAVVGDAYSGEVFVMLKHGYPAIAYGFTFLERPVQVPEIYDFSPKTGTVGTVITITGNHFTGTSSVIFGNAYVDFTVVSDSVIFATIGGGTPGVTTFVYINGTAGNASAYGFTFEKPANYPYINDFYPSSGGRGTVMTINGGNFTNVDTVTIGGTLAGAFTVVSDSVITATVGDGSSGLVGIRSPYGAYTTGNTFTYGEISDPGLPQITDFYPKSGVGGTVVTIYGHNLAPLENVTFGGTRASFYTAYSDSVAIGVVGDGSTGLLGVTNAYGTTYGSEFVYEMPKPEIYSFSPGTGGEGTTVYISGTTFTNISSVSFGGTPAASFIITADSLITATVGKGSTGVISVDSAFSSLIFNYINTDSAVVAKTITSYPNPSSGTSWVKHPVSANSKIRMIDMMGNLVKLVTVDPTSAQTQLDISDLKSGYYKVTWSNGSDTRTGTIVIQ</sequence>
<feature type="domain" description="IPT/TIG" evidence="1">
    <location>
        <begin position="714"/>
        <end position="791"/>
    </location>
</feature>
<dbReference type="EMBL" id="WRXO01000011">
    <property type="protein sequence ID" value="MVT44360.1"/>
    <property type="molecule type" value="Genomic_DNA"/>
</dbReference>